<dbReference type="Gramene" id="KZN08657">
    <property type="protein sequence ID" value="KZN08657"/>
    <property type="gene ID" value="DCAR_001187"/>
</dbReference>
<dbReference type="EMBL" id="CP093343">
    <property type="protein sequence ID" value="WOG82072.1"/>
    <property type="molecule type" value="Genomic_DNA"/>
</dbReference>
<dbReference type="PANTHER" id="PTHR31920">
    <property type="entry name" value="B3 DOMAIN-CONTAINING"/>
    <property type="match status" value="1"/>
</dbReference>
<dbReference type="Gene3D" id="2.40.330.10">
    <property type="entry name" value="DNA-binding pseudobarrel domain"/>
    <property type="match status" value="1"/>
</dbReference>
<comment type="subcellular location">
    <subcellularLocation>
        <location evidence="1">Nucleus</location>
    </subcellularLocation>
</comment>
<dbReference type="Proteomes" id="UP000077755">
    <property type="component" value="Chromosome 1"/>
</dbReference>
<evidence type="ECO:0000256" key="1">
    <source>
        <dbReference type="ARBA" id="ARBA00004123"/>
    </source>
</evidence>
<evidence type="ECO:0000256" key="2">
    <source>
        <dbReference type="ARBA" id="ARBA00023015"/>
    </source>
</evidence>
<proteinExistence type="predicted"/>
<evidence type="ECO:0000313" key="6">
    <source>
        <dbReference type="EMBL" id="KZN08657.1"/>
    </source>
</evidence>
<dbReference type="SUPFAM" id="SSF101936">
    <property type="entry name" value="DNA-binding pseudobarrel domain"/>
    <property type="match status" value="1"/>
</dbReference>
<accession>A0A166G869</accession>
<dbReference type="InterPro" id="IPR015300">
    <property type="entry name" value="DNA-bd_pseudobarrel_sf"/>
</dbReference>
<evidence type="ECO:0000313" key="8">
    <source>
        <dbReference type="Proteomes" id="UP000077755"/>
    </source>
</evidence>
<evidence type="ECO:0000256" key="4">
    <source>
        <dbReference type="ARBA" id="ARBA00023163"/>
    </source>
</evidence>
<dbReference type="InterPro" id="IPR050655">
    <property type="entry name" value="Plant_B3_domain"/>
</dbReference>
<keyword evidence="8" id="KW-1185">Reference proteome</keyword>
<keyword evidence="3" id="KW-0238">DNA-binding</keyword>
<name>A0A166G869_DAUCS</name>
<keyword evidence="4" id="KW-0804">Transcription</keyword>
<reference evidence="6" key="1">
    <citation type="journal article" date="2016" name="Nat. Genet.">
        <title>A high-quality carrot genome assembly provides new insights into carotenoid accumulation and asterid genome evolution.</title>
        <authorList>
            <person name="Iorizzo M."/>
            <person name="Ellison S."/>
            <person name="Senalik D."/>
            <person name="Zeng P."/>
            <person name="Satapoomin P."/>
            <person name="Huang J."/>
            <person name="Bowman M."/>
            <person name="Iovene M."/>
            <person name="Sanseverino W."/>
            <person name="Cavagnaro P."/>
            <person name="Yildiz M."/>
            <person name="Macko-Podgorni A."/>
            <person name="Moranska E."/>
            <person name="Grzebelus E."/>
            <person name="Grzebelus D."/>
            <person name="Ashrafi H."/>
            <person name="Zheng Z."/>
            <person name="Cheng S."/>
            <person name="Spooner D."/>
            <person name="Van Deynze A."/>
            <person name="Simon P."/>
        </authorList>
    </citation>
    <scope>NUCLEOTIDE SEQUENCE [LARGE SCALE GENOMIC DNA]</scope>
    <source>
        <tissue evidence="6">Leaf</tissue>
    </source>
</reference>
<dbReference type="AlphaFoldDB" id="A0A166G869"/>
<evidence type="ECO:0000313" key="7">
    <source>
        <dbReference type="EMBL" id="WOG82072.1"/>
    </source>
</evidence>
<gene>
    <name evidence="6" type="ORF">DCAR_001187</name>
    <name evidence="7" type="ORF">DCAR_0101233</name>
</gene>
<keyword evidence="2" id="KW-0805">Transcription regulation</keyword>
<evidence type="ECO:0000256" key="5">
    <source>
        <dbReference type="ARBA" id="ARBA00023242"/>
    </source>
</evidence>
<organism evidence="6">
    <name type="scientific">Daucus carota subsp. sativus</name>
    <name type="common">Carrot</name>
    <dbReference type="NCBI Taxonomy" id="79200"/>
    <lineage>
        <taxon>Eukaryota</taxon>
        <taxon>Viridiplantae</taxon>
        <taxon>Streptophyta</taxon>
        <taxon>Embryophyta</taxon>
        <taxon>Tracheophyta</taxon>
        <taxon>Spermatophyta</taxon>
        <taxon>Magnoliopsida</taxon>
        <taxon>eudicotyledons</taxon>
        <taxon>Gunneridae</taxon>
        <taxon>Pentapetalae</taxon>
        <taxon>asterids</taxon>
        <taxon>campanulids</taxon>
        <taxon>Apiales</taxon>
        <taxon>Apiaceae</taxon>
        <taxon>Apioideae</taxon>
        <taxon>Scandiceae</taxon>
        <taxon>Daucinae</taxon>
        <taxon>Daucus</taxon>
        <taxon>Daucus sect. Daucus</taxon>
    </lineage>
</organism>
<dbReference type="EMBL" id="LNRQ01000001">
    <property type="protein sequence ID" value="KZN08657.1"/>
    <property type="molecule type" value="Genomic_DNA"/>
</dbReference>
<sequence>MSATSKLLQESRKLPDQFVQAAGSDIPCNVILQIPNGREVHVHYKKQMQCLTSLYPLYTEFGVEEDLLLIFTYKGMGVFRVEVIDSEHAEIEYRINFRIARSPLIFQDKTWGKRWKFMSYANGSIFDDGSLLIPHAFMGRFRAVIPGSIKIRLVNGEHFDCQFDRKDRKLSGLLPIVEKKYIENWDILIFTYRGNGEFDLSLYDNSRMEKLLQINVVDIDSDSDNDSVIEDAAHVAHSGTCEANKPSLDSRREGVYTVCCRCLERWDCTEWEKS</sequence>
<evidence type="ECO:0000256" key="3">
    <source>
        <dbReference type="ARBA" id="ARBA00023125"/>
    </source>
</evidence>
<dbReference type="GO" id="GO:0003677">
    <property type="term" value="F:DNA binding"/>
    <property type="evidence" value="ECO:0007669"/>
    <property type="project" value="UniProtKB-KW"/>
</dbReference>
<dbReference type="PANTHER" id="PTHR31920:SF37">
    <property type="entry name" value="B3 DOMAIN-CONTAINING TRANSCRIPTION FACTOR VRN1"/>
    <property type="match status" value="1"/>
</dbReference>
<reference evidence="7" key="2">
    <citation type="submission" date="2022-03" db="EMBL/GenBank/DDBJ databases">
        <title>Draft title - Genomic analysis of global carrot germplasm unveils the trajectory of domestication and the origin of high carotenoid orange carrot.</title>
        <authorList>
            <person name="Iorizzo M."/>
            <person name="Ellison S."/>
            <person name="Senalik D."/>
            <person name="Macko-Podgorni A."/>
            <person name="Grzebelus D."/>
            <person name="Bostan H."/>
            <person name="Rolling W."/>
            <person name="Curaba J."/>
            <person name="Simon P."/>
        </authorList>
    </citation>
    <scope>NUCLEOTIDE SEQUENCE</scope>
    <source>
        <tissue evidence="7">Leaf</tissue>
    </source>
</reference>
<keyword evidence="5" id="KW-0539">Nucleus</keyword>
<protein>
    <submittedName>
        <fullName evidence="6">Uncharacterized protein</fullName>
    </submittedName>
</protein>
<dbReference type="GO" id="GO:0005634">
    <property type="term" value="C:nucleus"/>
    <property type="evidence" value="ECO:0007669"/>
    <property type="project" value="UniProtKB-SubCell"/>
</dbReference>